<comment type="caution">
    <text evidence="1">The sequence shown here is derived from an EMBL/GenBank/DDBJ whole genome shotgun (WGS) entry which is preliminary data.</text>
</comment>
<reference evidence="1" key="1">
    <citation type="journal article" date="2014" name="Front. Microbiol.">
        <title>High frequency of phylogenetically diverse reductive dehalogenase-homologous genes in deep subseafloor sedimentary metagenomes.</title>
        <authorList>
            <person name="Kawai M."/>
            <person name="Futagami T."/>
            <person name="Toyoda A."/>
            <person name="Takaki Y."/>
            <person name="Nishi S."/>
            <person name="Hori S."/>
            <person name="Arai W."/>
            <person name="Tsubouchi T."/>
            <person name="Morono Y."/>
            <person name="Uchiyama I."/>
            <person name="Ito T."/>
            <person name="Fujiyama A."/>
            <person name="Inagaki F."/>
            <person name="Takami H."/>
        </authorList>
    </citation>
    <scope>NUCLEOTIDE SEQUENCE</scope>
    <source>
        <strain evidence="1">Expedition CK06-06</strain>
    </source>
</reference>
<dbReference type="AlphaFoldDB" id="X0Y5U1"/>
<dbReference type="EMBL" id="BARS01057722">
    <property type="protein sequence ID" value="GAG42662.1"/>
    <property type="molecule type" value="Genomic_DNA"/>
</dbReference>
<dbReference type="PANTHER" id="PTHR42731:SF1">
    <property type="entry name" value="RADICAL SAM DOMAIN PROTEIN"/>
    <property type="match status" value="1"/>
</dbReference>
<proteinExistence type="predicted"/>
<protein>
    <submittedName>
        <fullName evidence="1">Uncharacterized protein</fullName>
    </submittedName>
</protein>
<gene>
    <name evidence="1" type="ORF">S01H1_84514</name>
</gene>
<organism evidence="1">
    <name type="scientific">marine sediment metagenome</name>
    <dbReference type="NCBI Taxonomy" id="412755"/>
    <lineage>
        <taxon>unclassified sequences</taxon>
        <taxon>metagenomes</taxon>
        <taxon>ecological metagenomes</taxon>
    </lineage>
</organism>
<accession>X0Y5U1</accession>
<dbReference type="PANTHER" id="PTHR42731">
    <property type="entry name" value="SLL1084 PROTEIN"/>
    <property type="match status" value="1"/>
</dbReference>
<feature type="non-terminal residue" evidence="1">
    <location>
        <position position="1"/>
    </location>
</feature>
<sequence length="124" mass="14694">YFRQARERLFQRRRMRSVELKCHDVDASLLEGVLCRGDRRMGAAIELAWRRGARFDAWTERFQPELWWEVLAETGIDVEATLHRPRPLEARLPWDHVGIRQGRGHLEREHVCALEELSMMQADS</sequence>
<evidence type="ECO:0000313" key="1">
    <source>
        <dbReference type="EMBL" id="GAG42662.1"/>
    </source>
</evidence>
<name>X0Y5U1_9ZZZZ</name>